<proteinExistence type="predicted"/>
<feature type="compositionally biased region" description="Polar residues" evidence="1">
    <location>
        <begin position="53"/>
        <end position="72"/>
    </location>
</feature>
<evidence type="ECO:0000313" key="2">
    <source>
        <dbReference type="EMBL" id="MCN9243267.1"/>
    </source>
</evidence>
<keyword evidence="3" id="KW-1185">Reference proteome</keyword>
<evidence type="ECO:0000313" key="3">
    <source>
        <dbReference type="Proteomes" id="UP001523219"/>
    </source>
</evidence>
<reference evidence="2 3" key="1">
    <citation type="submission" date="2022-05" db="EMBL/GenBank/DDBJ databases">
        <title>Streptomyces sp. nov. RY43-2 isolated from soil of a peat swamp forest.</title>
        <authorList>
            <person name="Kanchanasin P."/>
            <person name="Tanasupawat S."/>
            <person name="Phongsopitanun W."/>
        </authorList>
    </citation>
    <scope>NUCLEOTIDE SEQUENCE [LARGE SCALE GENOMIC DNA]</scope>
    <source>
        <strain evidence="2 3">RY43-2</strain>
    </source>
</reference>
<feature type="compositionally biased region" description="Pro residues" evidence="1">
    <location>
        <begin position="184"/>
        <end position="195"/>
    </location>
</feature>
<feature type="compositionally biased region" description="Low complexity" evidence="1">
    <location>
        <begin position="80"/>
        <end position="93"/>
    </location>
</feature>
<feature type="region of interest" description="Disordered" evidence="1">
    <location>
        <begin position="284"/>
        <end position="321"/>
    </location>
</feature>
<accession>A0ABT0ZI40</accession>
<feature type="compositionally biased region" description="Low complexity" evidence="1">
    <location>
        <begin position="40"/>
        <end position="52"/>
    </location>
</feature>
<feature type="compositionally biased region" description="Basic and acidic residues" evidence="1">
    <location>
        <begin position="204"/>
        <end position="216"/>
    </location>
</feature>
<feature type="compositionally biased region" description="Pro residues" evidence="1">
    <location>
        <begin position="107"/>
        <end position="117"/>
    </location>
</feature>
<protein>
    <submittedName>
        <fullName evidence="2">Uncharacterized protein</fullName>
    </submittedName>
</protein>
<dbReference type="EMBL" id="JAMWMR010000020">
    <property type="protein sequence ID" value="MCN9243267.1"/>
    <property type="molecule type" value="Genomic_DNA"/>
</dbReference>
<evidence type="ECO:0000256" key="1">
    <source>
        <dbReference type="SAM" id="MobiDB-lite"/>
    </source>
</evidence>
<sequence>MTQSGQGEEPSAQPAREGIALPSDGHAAQAGGQAWGGAWGPQQPAQSPPTQTWGLDTGQTWGAPEAQQSWGTSDPHASWGGAPAAQAQGAHAQPLPPQTPPGVGAGPLPPEAAPPSPYGQHASQGAHAMPHTADDEGATQYIPPVAADEGATQYIPPVTSGAPGALPAERPAAHPDEQATQYIPPVPGGPGPDPYGMPSGAPGGDRHPPSEFDNLFRNDAGGADSTQQMPQLDAAAPPPSAPVGRAAGRRAGGGRPPSRVPLIAAVGVGIAVVGIGAGALLGAGGGSDSNTDDNKTVAATGPVEEPSEEASPSPSADPAREQAVALDKLLADSGNSRGAVVKAVGDVRNCQNLDQAATDLRDAAKQRGELVTRLSGIEVDKLPRNDELTAALTSAWKASASADNHYAAWANQAKKGCKKGHARHTNQAAAGDRSSGTATAQKAKAAPLWNAIAQKYGLTQRQPTQL</sequence>
<feature type="region of interest" description="Disordered" evidence="1">
    <location>
        <begin position="417"/>
        <end position="442"/>
    </location>
</feature>
<dbReference type="RefSeq" id="WP_252426644.1">
    <property type="nucleotide sequence ID" value="NZ_JAMWMR010000020.1"/>
</dbReference>
<organism evidence="2 3">
    <name type="scientific">Streptomyces macrolidinus</name>
    <dbReference type="NCBI Taxonomy" id="2952607"/>
    <lineage>
        <taxon>Bacteria</taxon>
        <taxon>Bacillati</taxon>
        <taxon>Actinomycetota</taxon>
        <taxon>Actinomycetes</taxon>
        <taxon>Kitasatosporales</taxon>
        <taxon>Streptomycetaceae</taxon>
        <taxon>Streptomyces</taxon>
    </lineage>
</organism>
<gene>
    <name evidence="2" type="ORF">NGF19_21190</name>
</gene>
<feature type="region of interest" description="Disordered" evidence="1">
    <location>
        <begin position="1"/>
        <end position="258"/>
    </location>
</feature>
<dbReference type="Proteomes" id="UP001523219">
    <property type="component" value="Unassembled WGS sequence"/>
</dbReference>
<comment type="caution">
    <text evidence="2">The sequence shown here is derived from an EMBL/GenBank/DDBJ whole genome shotgun (WGS) entry which is preliminary data.</text>
</comment>
<name>A0ABT0ZI40_9ACTN</name>